<accession>A0A8H7TUD1</accession>
<evidence type="ECO:0000313" key="1">
    <source>
        <dbReference type="EMBL" id="KAF9757184.1"/>
    </source>
</evidence>
<organism evidence="1 2">
    <name type="scientific">Bionectria ochroleuca</name>
    <name type="common">Gliocladium roseum</name>
    <dbReference type="NCBI Taxonomy" id="29856"/>
    <lineage>
        <taxon>Eukaryota</taxon>
        <taxon>Fungi</taxon>
        <taxon>Dikarya</taxon>
        <taxon>Ascomycota</taxon>
        <taxon>Pezizomycotina</taxon>
        <taxon>Sordariomycetes</taxon>
        <taxon>Hypocreomycetidae</taxon>
        <taxon>Hypocreales</taxon>
        <taxon>Bionectriaceae</taxon>
        <taxon>Clonostachys</taxon>
    </lineage>
</organism>
<dbReference type="PANTHER" id="PTHR12265">
    <property type="entry name" value="TRANSMEMBRANE PROTEIN 53"/>
    <property type="match status" value="1"/>
</dbReference>
<dbReference type="Pfam" id="PF05705">
    <property type="entry name" value="DUF829"/>
    <property type="match status" value="1"/>
</dbReference>
<dbReference type="Proteomes" id="UP000616885">
    <property type="component" value="Unassembled WGS sequence"/>
</dbReference>
<sequence length="356" mass="39964">MLWKRPPLAPMARLAQHLSNGPRPGKRHLASILLATFLILQLRKLLRLLRRRRTETTMAAAKKAPAIPGFTALSEQIFVHQPDLSDGKTVPADDPDVVMVYGWGDCLPKHVAKYADGFRELFPHSKQIVVLSPISKAMFSDLKTRSLWMTPIIDEIFPSGPHAPDAPKKILAHTMSNTGAVFYTSMINAYQDRYHEPFPHQLLSMDSTPGSTDFHWANLQRWSRAMALGTAGWFPWPFVVTQTIWAMALSINGLYESLIGREHAGAWGRKAANNEKYEAKGARKLYLYSKEDDLIGYEDIEIHAAEAAKLGWQMDLEMFEGSGHVGHMRAHAVQYWKAIQDSWKRAIAAPAPEASS</sequence>
<reference evidence="1" key="1">
    <citation type="submission" date="2020-10" db="EMBL/GenBank/DDBJ databases">
        <title>High-Quality Genome Resource of Clonostachys rosea strain S41 by Oxford Nanopore Long-Read Sequencing.</title>
        <authorList>
            <person name="Wang H."/>
        </authorList>
    </citation>
    <scope>NUCLEOTIDE SEQUENCE</scope>
    <source>
        <strain evidence="1">S41</strain>
    </source>
</reference>
<dbReference type="EMBL" id="JADCTT010000002">
    <property type="protein sequence ID" value="KAF9757184.1"/>
    <property type="molecule type" value="Genomic_DNA"/>
</dbReference>
<gene>
    <name evidence="1" type="ORF">IM811_008128</name>
</gene>
<comment type="caution">
    <text evidence="1">The sequence shown here is derived from an EMBL/GenBank/DDBJ whole genome shotgun (WGS) entry which is preliminary data.</text>
</comment>
<dbReference type="InterPro" id="IPR008547">
    <property type="entry name" value="DUF829_TMEM53"/>
</dbReference>
<proteinExistence type="predicted"/>
<dbReference type="InterPro" id="IPR029058">
    <property type="entry name" value="AB_hydrolase_fold"/>
</dbReference>
<protein>
    <submittedName>
        <fullName evidence="1">Uncharacterized protein</fullName>
    </submittedName>
</protein>
<dbReference type="SUPFAM" id="SSF53474">
    <property type="entry name" value="alpha/beta-Hydrolases"/>
    <property type="match status" value="1"/>
</dbReference>
<name>A0A8H7TUD1_BIOOC</name>
<dbReference type="AlphaFoldDB" id="A0A8H7TUD1"/>
<dbReference type="PANTHER" id="PTHR12265:SF14">
    <property type="entry name" value="INDOLE-DITERPENE BIOSYNTHESIS PROTEIN PAXU"/>
    <property type="match status" value="1"/>
</dbReference>
<evidence type="ECO:0000313" key="2">
    <source>
        <dbReference type="Proteomes" id="UP000616885"/>
    </source>
</evidence>